<feature type="domain" description="LIM zinc-binding" evidence="11">
    <location>
        <begin position="518"/>
        <end position="575"/>
    </location>
</feature>
<dbReference type="AlphaFoldDB" id="A0AAV7JXA5"/>
<keyword evidence="4 9" id="KW-0479">Metal-binding</keyword>
<evidence type="ECO:0000256" key="10">
    <source>
        <dbReference type="SAM" id="MobiDB-lite"/>
    </source>
</evidence>
<dbReference type="PANTHER" id="PTHR24214:SF38">
    <property type="entry name" value="PDZ AND LIM DOMAIN PROTEIN ZASP-RELATED"/>
    <property type="match status" value="1"/>
</dbReference>
<reference evidence="12 13" key="1">
    <citation type="journal article" date="2023" name="BMC Biol.">
        <title>The compact genome of the sponge Oopsacas minuta (Hexactinellida) is lacking key metazoan core genes.</title>
        <authorList>
            <person name="Santini S."/>
            <person name="Schenkelaars Q."/>
            <person name="Jourda C."/>
            <person name="Duchesne M."/>
            <person name="Belahbib H."/>
            <person name="Rocher C."/>
            <person name="Selva M."/>
            <person name="Riesgo A."/>
            <person name="Vervoort M."/>
            <person name="Leys S.P."/>
            <person name="Kodjabachian L."/>
            <person name="Le Bivic A."/>
            <person name="Borchiellini C."/>
            <person name="Claverie J.M."/>
            <person name="Renard E."/>
        </authorList>
    </citation>
    <scope>NUCLEOTIDE SEQUENCE [LARGE SCALE GENOMIC DNA]</scope>
    <source>
        <strain evidence="12">SPO-2</strain>
    </source>
</reference>
<dbReference type="GO" id="GO:0046872">
    <property type="term" value="F:metal ion binding"/>
    <property type="evidence" value="ECO:0007669"/>
    <property type="project" value="UniProtKB-KW"/>
</dbReference>
<evidence type="ECO:0000256" key="4">
    <source>
        <dbReference type="ARBA" id="ARBA00022723"/>
    </source>
</evidence>
<gene>
    <name evidence="12" type="ORF">LOD99_3398</name>
</gene>
<keyword evidence="3" id="KW-0963">Cytoplasm</keyword>
<dbReference type="EMBL" id="JAKMXF010000266">
    <property type="protein sequence ID" value="KAI6653502.1"/>
    <property type="molecule type" value="Genomic_DNA"/>
</dbReference>
<dbReference type="CDD" id="cd09339">
    <property type="entry name" value="LIM4_Paxillin_like"/>
    <property type="match status" value="1"/>
</dbReference>
<evidence type="ECO:0000256" key="1">
    <source>
        <dbReference type="ARBA" id="ARBA00004282"/>
    </source>
</evidence>
<feature type="domain" description="LIM zinc-binding" evidence="11">
    <location>
        <begin position="576"/>
        <end position="634"/>
    </location>
</feature>
<dbReference type="CDD" id="cd09338">
    <property type="entry name" value="LIM3_Paxillin_like"/>
    <property type="match status" value="1"/>
</dbReference>
<dbReference type="GO" id="GO:0031941">
    <property type="term" value="C:filamentous actin"/>
    <property type="evidence" value="ECO:0007669"/>
    <property type="project" value="TreeGrafter"/>
</dbReference>
<dbReference type="PANTHER" id="PTHR24214">
    <property type="entry name" value="PDZ AND LIM DOMAIN PROTEIN ZASP"/>
    <property type="match status" value="1"/>
</dbReference>
<dbReference type="GO" id="GO:0030036">
    <property type="term" value="P:actin cytoskeleton organization"/>
    <property type="evidence" value="ECO:0007669"/>
    <property type="project" value="TreeGrafter"/>
</dbReference>
<evidence type="ECO:0000259" key="11">
    <source>
        <dbReference type="PROSITE" id="PS50023"/>
    </source>
</evidence>
<protein>
    <submittedName>
        <fullName evidence="12">Paxillin-like</fullName>
    </submittedName>
</protein>
<feature type="region of interest" description="Disordered" evidence="10">
    <location>
        <begin position="324"/>
        <end position="346"/>
    </location>
</feature>
<dbReference type="Proteomes" id="UP001165289">
    <property type="component" value="Unassembled WGS sequence"/>
</dbReference>
<keyword evidence="8 9" id="KW-0440">LIM domain</keyword>
<dbReference type="Gene3D" id="2.10.110.10">
    <property type="entry name" value="Cysteine Rich Protein"/>
    <property type="match status" value="4"/>
</dbReference>
<evidence type="ECO:0000256" key="7">
    <source>
        <dbReference type="ARBA" id="ARBA00022949"/>
    </source>
</evidence>
<evidence type="ECO:0000256" key="3">
    <source>
        <dbReference type="ARBA" id="ARBA00022490"/>
    </source>
</evidence>
<dbReference type="SMART" id="SM00132">
    <property type="entry name" value="LIM"/>
    <property type="match status" value="4"/>
</dbReference>
<keyword evidence="5" id="KW-0677">Repeat</keyword>
<dbReference type="GO" id="GO:0005737">
    <property type="term" value="C:cytoplasm"/>
    <property type="evidence" value="ECO:0007669"/>
    <property type="project" value="UniProtKB-SubCell"/>
</dbReference>
<dbReference type="FunFam" id="2.10.110.10:FF:000009">
    <property type="entry name" value="Paxillin isoform 1"/>
    <property type="match status" value="1"/>
</dbReference>
<dbReference type="InterPro" id="IPR050604">
    <property type="entry name" value="PDZ-LIM_domain"/>
</dbReference>
<keyword evidence="7" id="KW-0965">Cell junction</keyword>
<dbReference type="Pfam" id="PF00412">
    <property type="entry name" value="LIM"/>
    <property type="match status" value="4"/>
</dbReference>
<keyword evidence="13" id="KW-1185">Reference proteome</keyword>
<dbReference type="GO" id="GO:0003779">
    <property type="term" value="F:actin binding"/>
    <property type="evidence" value="ECO:0007669"/>
    <property type="project" value="TreeGrafter"/>
</dbReference>
<dbReference type="GO" id="GO:0001725">
    <property type="term" value="C:stress fiber"/>
    <property type="evidence" value="ECO:0007669"/>
    <property type="project" value="TreeGrafter"/>
</dbReference>
<dbReference type="GO" id="GO:0005912">
    <property type="term" value="C:adherens junction"/>
    <property type="evidence" value="ECO:0007669"/>
    <property type="project" value="TreeGrafter"/>
</dbReference>
<sequence>MVTSNPQTLSDLDDLLQDLQNMVPNTFRPLPSPPAINPPVEISSDDLYSDPATEIDGYEVPPAISFPSPPPFSPSRNSQVEPNPLDILEQQMAALEALKEQNSIQLSPSHTYAKPFMDKKSPPKIAHKKSTVADKPEPPKFPPNQGPADYLETRDVKIVTKPPQKEKKSELLQLDKLLESLNEFGSQDQPFAASLSYDHLAKGQPSQAYDVLNDVKQKPADYDYTEIPSNYSQEAEYDYPEVRNSNNEIEEHFYEAIPTDGKKLPVSKVKEPSPYMEVSPSAKPKLSGFSGRVPPRPTYKPNERANDRLQGLNDLMASLEDIKPSAINKPLQNNPTKPSRPPNTTEDINPYLSQLDAIQLSIDDNIQSMGSEDLGELDNIVGTLQKDAIRKGLDTDSQGNCSACKMPILGNALTAMGKQWHVDHFVCVSCENSLAHVTFFEHNGQPYCEKDHQELFSPKCAYCNGSILDQVVTALNKTWHPEHFFCAQCGKSFGHDGFHEHKGKAYCTEDYYEMFAPRCRACGNAIMDGFMSAMGTQWHPECFVCKVCHVPFKGGNIFELEGRPYCELHYHAARGTLCASCLKPVIGACVTALGKKYHPDHFKCAFCMTELNKGTFKEHQNKPYCHPCFIKLFG</sequence>
<evidence type="ECO:0000313" key="13">
    <source>
        <dbReference type="Proteomes" id="UP001165289"/>
    </source>
</evidence>
<evidence type="ECO:0000256" key="5">
    <source>
        <dbReference type="ARBA" id="ARBA00022737"/>
    </source>
</evidence>
<keyword evidence="6 9" id="KW-0862">Zinc</keyword>
<feature type="region of interest" description="Disordered" evidence="10">
    <location>
        <begin position="272"/>
        <end position="305"/>
    </location>
</feature>
<evidence type="ECO:0000256" key="9">
    <source>
        <dbReference type="PROSITE-ProRule" id="PRU00125"/>
    </source>
</evidence>
<feature type="region of interest" description="Disordered" evidence="10">
    <location>
        <begin position="25"/>
        <end position="82"/>
    </location>
</feature>
<comment type="subcellular location">
    <subcellularLocation>
        <location evidence="1">Cell junction</location>
    </subcellularLocation>
    <subcellularLocation>
        <location evidence="2">Cytoplasm</location>
    </subcellularLocation>
</comment>
<evidence type="ECO:0000256" key="2">
    <source>
        <dbReference type="ARBA" id="ARBA00004496"/>
    </source>
</evidence>
<feature type="domain" description="LIM zinc-binding" evidence="11">
    <location>
        <begin position="399"/>
        <end position="457"/>
    </location>
</feature>
<dbReference type="PROSITE" id="PS00478">
    <property type="entry name" value="LIM_DOMAIN_1"/>
    <property type="match status" value="2"/>
</dbReference>
<feature type="region of interest" description="Disordered" evidence="10">
    <location>
        <begin position="106"/>
        <end position="152"/>
    </location>
</feature>
<accession>A0AAV7JXA5</accession>
<dbReference type="SUPFAM" id="SSF57716">
    <property type="entry name" value="Glucocorticoid receptor-like (DNA-binding domain)"/>
    <property type="match status" value="5"/>
</dbReference>
<feature type="compositionally biased region" description="Polar residues" evidence="10">
    <location>
        <begin position="330"/>
        <end position="346"/>
    </location>
</feature>
<dbReference type="InterPro" id="IPR001781">
    <property type="entry name" value="Znf_LIM"/>
</dbReference>
<dbReference type="FunFam" id="2.10.110.10:FF:000018">
    <property type="entry name" value="Paxillin isoform 1"/>
    <property type="match status" value="1"/>
</dbReference>
<dbReference type="PROSITE" id="PS50023">
    <property type="entry name" value="LIM_DOMAIN_2"/>
    <property type="match status" value="4"/>
</dbReference>
<organism evidence="12 13">
    <name type="scientific">Oopsacas minuta</name>
    <dbReference type="NCBI Taxonomy" id="111878"/>
    <lineage>
        <taxon>Eukaryota</taxon>
        <taxon>Metazoa</taxon>
        <taxon>Porifera</taxon>
        <taxon>Hexactinellida</taxon>
        <taxon>Hexasterophora</taxon>
        <taxon>Lyssacinosida</taxon>
        <taxon>Leucopsacidae</taxon>
        <taxon>Oopsacas</taxon>
    </lineage>
</organism>
<dbReference type="GO" id="GO:0051371">
    <property type="term" value="F:muscle alpha-actinin binding"/>
    <property type="evidence" value="ECO:0007669"/>
    <property type="project" value="TreeGrafter"/>
</dbReference>
<feature type="domain" description="LIM zinc-binding" evidence="11">
    <location>
        <begin position="458"/>
        <end position="517"/>
    </location>
</feature>
<proteinExistence type="predicted"/>
<evidence type="ECO:0000313" key="12">
    <source>
        <dbReference type="EMBL" id="KAI6653502.1"/>
    </source>
</evidence>
<comment type="caution">
    <text evidence="12">The sequence shown here is derived from an EMBL/GenBank/DDBJ whole genome shotgun (WGS) entry which is preliminary data.</text>
</comment>
<name>A0AAV7JXA5_9METZ</name>
<evidence type="ECO:0000256" key="8">
    <source>
        <dbReference type="ARBA" id="ARBA00023038"/>
    </source>
</evidence>
<evidence type="ECO:0000256" key="6">
    <source>
        <dbReference type="ARBA" id="ARBA00022833"/>
    </source>
</evidence>
<dbReference type="CDD" id="cd09337">
    <property type="entry name" value="LIM2_Paxillin_like"/>
    <property type="match status" value="1"/>
</dbReference>
<dbReference type="FunFam" id="2.10.110.10:FF:000008">
    <property type="entry name" value="Paxillin isoform 1"/>
    <property type="match status" value="1"/>
</dbReference>